<dbReference type="AlphaFoldDB" id="A0AA39FN81"/>
<dbReference type="InterPro" id="IPR036259">
    <property type="entry name" value="MFS_trans_sf"/>
</dbReference>
<dbReference type="InterPro" id="IPR020846">
    <property type="entry name" value="MFS_dom"/>
</dbReference>
<keyword evidence="4 5" id="KW-0472">Membrane</keyword>
<dbReference type="Pfam" id="PF07690">
    <property type="entry name" value="MFS_1"/>
    <property type="match status" value="1"/>
</dbReference>
<evidence type="ECO:0000256" key="3">
    <source>
        <dbReference type="ARBA" id="ARBA00022989"/>
    </source>
</evidence>
<dbReference type="PANTHER" id="PTHR11662">
    <property type="entry name" value="SOLUTE CARRIER FAMILY 17"/>
    <property type="match status" value="1"/>
</dbReference>
<reference evidence="7" key="1">
    <citation type="journal article" date="2023" name="bioRxiv">
        <title>Scaffold-level genome assemblies of two parasitoid biocontrol wasps reveal the parthenogenesis mechanism and an associated novel virus.</title>
        <authorList>
            <person name="Inwood S."/>
            <person name="Skelly J."/>
            <person name="Guhlin J."/>
            <person name="Harrop T."/>
            <person name="Goldson S."/>
            <person name="Dearden P."/>
        </authorList>
    </citation>
    <scope>NUCLEOTIDE SEQUENCE</scope>
    <source>
        <strain evidence="7">Irish</strain>
        <tissue evidence="7">Whole body</tissue>
    </source>
</reference>
<dbReference type="PANTHER" id="PTHR11662:SF279">
    <property type="entry name" value="VOLTAGE-GATED PURINE NUCLEOTIDE UNIPORTER SLC17A9"/>
    <property type="match status" value="1"/>
</dbReference>
<comment type="caution">
    <text evidence="7">The sequence shown here is derived from an EMBL/GenBank/DDBJ whole genome shotgun (WGS) entry which is preliminary data.</text>
</comment>
<dbReference type="GO" id="GO:0015291">
    <property type="term" value="F:secondary active transmembrane transporter activity"/>
    <property type="evidence" value="ECO:0007669"/>
    <property type="project" value="UniProtKB-ARBA"/>
</dbReference>
<dbReference type="InterPro" id="IPR011701">
    <property type="entry name" value="MFS"/>
</dbReference>
<evidence type="ECO:0000256" key="5">
    <source>
        <dbReference type="SAM" id="Phobius"/>
    </source>
</evidence>
<evidence type="ECO:0000259" key="6">
    <source>
        <dbReference type="PROSITE" id="PS50850"/>
    </source>
</evidence>
<evidence type="ECO:0000313" key="8">
    <source>
        <dbReference type="Proteomes" id="UP001168990"/>
    </source>
</evidence>
<feature type="transmembrane region" description="Helical" evidence="5">
    <location>
        <begin position="174"/>
        <end position="198"/>
    </location>
</feature>
<organism evidence="7 8">
    <name type="scientific">Microctonus aethiopoides</name>
    <dbReference type="NCBI Taxonomy" id="144406"/>
    <lineage>
        <taxon>Eukaryota</taxon>
        <taxon>Metazoa</taxon>
        <taxon>Ecdysozoa</taxon>
        <taxon>Arthropoda</taxon>
        <taxon>Hexapoda</taxon>
        <taxon>Insecta</taxon>
        <taxon>Pterygota</taxon>
        <taxon>Neoptera</taxon>
        <taxon>Endopterygota</taxon>
        <taxon>Hymenoptera</taxon>
        <taxon>Apocrita</taxon>
        <taxon>Ichneumonoidea</taxon>
        <taxon>Braconidae</taxon>
        <taxon>Euphorinae</taxon>
        <taxon>Microctonus</taxon>
    </lineage>
</organism>
<feature type="transmembrane region" description="Helical" evidence="5">
    <location>
        <begin position="414"/>
        <end position="435"/>
    </location>
</feature>
<dbReference type="SUPFAM" id="SSF103473">
    <property type="entry name" value="MFS general substrate transporter"/>
    <property type="match status" value="1"/>
</dbReference>
<dbReference type="EMBL" id="JAQQBS010000002">
    <property type="protein sequence ID" value="KAK0172727.1"/>
    <property type="molecule type" value="Genomic_DNA"/>
</dbReference>
<gene>
    <name evidence="7" type="ORF">PV328_006007</name>
</gene>
<feature type="transmembrane region" description="Helical" evidence="5">
    <location>
        <begin position="80"/>
        <end position="99"/>
    </location>
</feature>
<evidence type="ECO:0000313" key="7">
    <source>
        <dbReference type="EMBL" id="KAK0172727.1"/>
    </source>
</evidence>
<evidence type="ECO:0000256" key="4">
    <source>
        <dbReference type="ARBA" id="ARBA00023136"/>
    </source>
</evidence>
<evidence type="ECO:0000256" key="2">
    <source>
        <dbReference type="ARBA" id="ARBA00022692"/>
    </source>
</evidence>
<dbReference type="Gene3D" id="1.20.1250.20">
    <property type="entry name" value="MFS general substrate transporter like domains"/>
    <property type="match status" value="2"/>
</dbReference>
<feature type="transmembrane region" description="Helical" evidence="5">
    <location>
        <begin position="204"/>
        <end position="222"/>
    </location>
</feature>
<proteinExistence type="predicted"/>
<keyword evidence="2 5" id="KW-0812">Transmembrane</keyword>
<keyword evidence="3 5" id="KW-1133">Transmembrane helix</keyword>
<feature type="transmembrane region" description="Helical" evidence="5">
    <location>
        <begin position="350"/>
        <end position="372"/>
    </location>
</feature>
<feature type="domain" description="Major facilitator superfamily (MFS) profile" evidence="6">
    <location>
        <begin position="42"/>
        <end position="440"/>
    </location>
</feature>
<dbReference type="PROSITE" id="PS50850">
    <property type="entry name" value="MFS"/>
    <property type="match status" value="1"/>
</dbReference>
<keyword evidence="8" id="KW-1185">Reference proteome</keyword>
<name>A0AA39FN81_9HYME</name>
<dbReference type="Proteomes" id="UP001168990">
    <property type="component" value="Unassembled WGS sequence"/>
</dbReference>
<feature type="transmembrane region" description="Helical" evidence="5">
    <location>
        <begin position="42"/>
        <end position="60"/>
    </location>
</feature>
<evidence type="ECO:0000256" key="1">
    <source>
        <dbReference type="ARBA" id="ARBA00004141"/>
    </source>
</evidence>
<dbReference type="InterPro" id="IPR044777">
    <property type="entry name" value="SLC17A9-like"/>
</dbReference>
<protein>
    <recommendedName>
        <fullName evidence="6">Major facilitator superfamily (MFS) profile domain-containing protein</fullName>
    </recommendedName>
</protein>
<dbReference type="CDD" id="cd17380">
    <property type="entry name" value="MFS_SLC17A9_like"/>
    <property type="match status" value="1"/>
</dbReference>
<dbReference type="FunFam" id="1.20.1250.20:FF:000059">
    <property type="entry name" value="Solute carrier family 17 member 9"/>
    <property type="match status" value="1"/>
</dbReference>
<sequence>MVENTSKIIVMKSNKIPAIDLEEATINRNGIIFWTRKEKKHWFLLLFIGTCLLYATRTSVPLLMPVVSKEKGWSKADSGMILSSFFWGYTLTQVASGYVSDRIGGQKIMWIAALGWSSTTFLMTNVIESFSNSQYCIQIIALSRMINGAFQGMHFPSVISLTSSHLEENERASFFGLLTSGGAVGTVLTGALGSYLIANFHWHFVFQVLGSFGLLWTVLLYYQCLMSPRKKLKTSIESSSDDKLPWRVLWSKPPFWSCVFTHACQNNCFFVLLSWIPTYFHDTFPDVQSWMVNMLPWISLLPCTFLGKVISERLIKNGYTVTATRKIIETICLMTQSINLLILARASTFFWAMLSIMFIIGGTGFHNTAIAVNPSDLAPKHSGSVFGIMNSVGAVPGFLGVYLAGYILHMTHSWAAVFILTSVIDAIGCVVYLIFGSGQAII</sequence>
<dbReference type="GO" id="GO:0016020">
    <property type="term" value="C:membrane"/>
    <property type="evidence" value="ECO:0007669"/>
    <property type="project" value="UniProtKB-SubCell"/>
</dbReference>
<dbReference type="GO" id="GO:0015867">
    <property type="term" value="P:ATP transport"/>
    <property type="evidence" value="ECO:0007669"/>
    <property type="project" value="TreeGrafter"/>
</dbReference>
<accession>A0AA39FN81</accession>
<dbReference type="InterPro" id="IPR050382">
    <property type="entry name" value="MFS_Na/Anion_cotransporter"/>
</dbReference>
<comment type="subcellular location">
    <subcellularLocation>
        <location evidence="1">Membrane</location>
        <topology evidence="1">Multi-pass membrane protein</topology>
    </subcellularLocation>
</comment>
<feature type="transmembrane region" description="Helical" evidence="5">
    <location>
        <begin position="384"/>
        <end position="408"/>
    </location>
</feature>
<reference evidence="7" key="2">
    <citation type="submission" date="2023-03" db="EMBL/GenBank/DDBJ databases">
        <authorList>
            <person name="Inwood S.N."/>
            <person name="Skelly J.G."/>
            <person name="Guhlin J."/>
            <person name="Harrop T.W.R."/>
            <person name="Goldson S.G."/>
            <person name="Dearden P.K."/>
        </authorList>
    </citation>
    <scope>NUCLEOTIDE SEQUENCE</scope>
    <source>
        <strain evidence="7">Irish</strain>
        <tissue evidence="7">Whole body</tissue>
    </source>
</reference>